<feature type="compositionally biased region" description="Pro residues" evidence="13">
    <location>
        <begin position="307"/>
        <end position="320"/>
    </location>
</feature>
<feature type="compositionally biased region" description="Basic and acidic residues" evidence="13">
    <location>
        <begin position="695"/>
        <end position="704"/>
    </location>
</feature>
<evidence type="ECO:0000256" key="7">
    <source>
        <dbReference type="ARBA" id="ARBA00023125"/>
    </source>
</evidence>
<name>A0AAE1BNV8_PETCI</name>
<keyword evidence="6" id="KW-0805">Transcription regulation</keyword>
<dbReference type="InterPro" id="IPR008967">
    <property type="entry name" value="p53-like_TF_DNA-bd_sf"/>
</dbReference>
<gene>
    <name evidence="15" type="ORF">Pcinc_039468</name>
</gene>
<dbReference type="Pfam" id="PF00870">
    <property type="entry name" value="P53"/>
    <property type="match status" value="1"/>
</dbReference>
<sequence>MKIPTEMSPTSPSIDTQRPNELWTYLELLQDDLLQSPEGQMDMDPSLTIVATVPEDGTDACFYKIKAPSPTLPQDFMEGDQINTTTPLPDNAPTITTLPDNAPTVTTLPDNAPTVTTLPDNATTVTKTLPDNAPTVTKTLPDNAPTVTTLPDNAPTVTKTLPDNAPTVTTLPDNATTVTKTLPDNAPTVTTLPDNAPTVTKTLPDNAPTVTKTLPDNAPTVTKTLPDNATTVTKTLPDNAPTVTTLDSHHSRQTTTGHLSVTLETSVDTSNNILPIWKTVDQQTLSEPMTTLEVPAGVQENLHASPEPSPSPPASEPSPPLQQQQQQQQQPLVRVQSASHLPQPHVSPAMGVSSDTLSFSGFPNMQKVMMYTVHQPSVQTNLPTLIMPQPPVQPGSSGVSGGNGGMGGMLDVPTLTDSKGEYGFTVSVEEKERTTKSPMWLMSPVTNKLYTNINKAVPFEVRLGNPPADRSQLQVRIVPVFSSPQFLRTNVTRCPNHSAPNDPTNHDFPYPEYVVRADHPLADYVQGANGRLAVVVPLDPLQDGPDYTPILLRFMCLGSCVGGINRRPIAIILTLENNQGECLGRKVVDVRVCACPTRDIKTDEQAAKGTKRKGVTTQENLTMYRKQPRLIEPKTDSEDDDQIFTIKVRGAALYKFLLGVKNMYYESHPDYAQQYPDISQHSVSSSLIHKKKATKKEVRNKQENVSEIDNGLWESVTGSPTNSDHQLDEPPTDPLETNTNNSSPSNRMVQSQLKVLLVERNGINSPGESEVANGEFKLQPQTELKDIPLVMTSTSSNEGVTAGSVVSQHTKVFPRHVPVMPVSTYQSTMRRVASEPTRTKQTPRILRPPSAPIQSPGRTVCIRTNPVKIERNLSPVREGSVSPGSKEMLAANVLSERFYQDSSFT</sequence>
<dbReference type="InterPro" id="IPR002117">
    <property type="entry name" value="p53_tumour_suppressor"/>
</dbReference>
<evidence type="ECO:0000313" key="15">
    <source>
        <dbReference type="EMBL" id="KAK3854018.1"/>
    </source>
</evidence>
<dbReference type="CDD" id="cd08367">
    <property type="entry name" value="P53"/>
    <property type="match status" value="1"/>
</dbReference>
<feature type="region of interest" description="Disordered" evidence="13">
    <location>
        <begin position="236"/>
        <end position="260"/>
    </location>
</feature>
<feature type="region of interest" description="Disordered" evidence="13">
    <location>
        <begin position="301"/>
        <end position="352"/>
    </location>
</feature>
<feature type="compositionally biased region" description="Low complexity" evidence="13">
    <location>
        <begin position="321"/>
        <end position="332"/>
    </location>
</feature>
<feature type="region of interest" description="Disordered" evidence="13">
    <location>
        <begin position="686"/>
        <end position="747"/>
    </location>
</feature>
<dbReference type="InterPro" id="IPR011615">
    <property type="entry name" value="p53_DNA-bd"/>
</dbReference>
<keyword evidence="4 11" id="KW-0479">Metal-binding</keyword>
<evidence type="ECO:0000256" key="5">
    <source>
        <dbReference type="ARBA" id="ARBA00022833"/>
    </source>
</evidence>
<feature type="binding site" evidence="11">
    <location>
        <position position="497"/>
    </location>
    <ligand>
        <name>Zn(2+)</name>
        <dbReference type="ChEBI" id="CHEBI:29105"/>
    </ligand>
</feature>
<evidence type="ECO:0000256" key="12">
    <source>
        <dbReference type="PIRSR" id="PIRSR602117-2"/>
    </source>
</evidence>
<keyword evidence="7" id="KW-0238">DNA-binding</keyword>
<evidence type="ECO:0000256" key="6">
    <source>
        <dbReference type="ARBA" id="ARBA00023015"/>
    </source>
</evidence>
<comment type="cofactor">
    <cofactor evidence="11">
        <name>Zn(2+)</name>
        <dbReference type="ChEBI" id="CHEBI:29105"/>
    </cofactor>
    <text evidence="11">Binds 1 zinc ion per subunit.</text>
</comment>
<dbReference type="PRINTS" id="PR00386">
    <property type="entry name" value="P53SUPPRESSR"/>
</dbReference>
<keyword evidence="5 11" id="KW-0862">Zinc</keyword>
<evidence type="ECO:0000256" key="13">
    <source>
        <dbReference type="SAM" id="MobiDB-lite"/>
    </source>
</evidence>
<dbReference type="PANTHER" id="PTHR11447:SF16">
    <property type="entry name" value="P53 PROTEIN LONG FORM VARIANT 1"/>
    <property type="match status" value="1"/>
</dbReference>
<evidence type="ECO:0000256" key="9">
    <source>
        <dbReference type="ARBA" id="ARBA00023163"/>
    </source>
</evidence>
<dbReference type="GO" id="GO:0005634">
    <property type="term" value="C:nucleus"/>
    <property type="evidence" value="ECO:0007669"/>
    <property type="project" value="UniProtKB-SubCell"/>
</dbReference>
<dbReference type="GO" id="GO:0006915">
    <property type="term" value="P:apoptotic process"/>
    <property type="evidence" value="ECO:0007669"/>
    <property type="project" value="UniProtKB-KW"/>
</dbReference>
<protein>
    <recommendedName>
        <fullName evidence="14">p53 DNA-binding domain-containing protein</fullName>
    </recommendedName>
</protein>
<keyword evidence="8" id="KW-0010">Activator</keyword>
<accession>A0AAE1BNV8</accession>
<dbReference type="AlphaFoldDB" id="A0AAE1BNV8"/>
<comment type="caution">
    <text evidence="15">The sequence shown here is derived from an EMBL/GenBank/DDBJ whole genome shotgun (WGS) entry which is preliminary data.</text>
</comment>
<dbReference type="GO" id="GO:0000978">
    <property type="term" value="F:RNA polymerase II cis-regulatory region sequence-specific DNA binding"/>
    <property type="evidence" value="ECO:0007669"/>
    <property type="project" value="TreeGrafter"/>
</dbReference>
<evidence type="ECO:0000256" key="3">
    <source>
        <dbReference type="ARBA" id="ARBA00022703"/>
    </source>
</evidence>
<keyword evidence="16" id="KW-1185">Reference proteome</keyword>
<evidence type="ECO:0000259" key="14">
    <source>
        <dbReference type="Pfam" id="PF00870"/>
    </source>
</evidence>
<keyword evidence="3" id="KW-0053">Apoptosis</keyword>
<dbReference type="Proteomes" id="UP001286313">
    <property type="component" value="Unassembled WGS sequence"/>
</dbReference>
<dbReference type="InterPro" id="IPR012346">
    <property type="entry name" value="p53/RUNT-type_TF_DNA-bd_sf"/>
</dbReference>
<feature type="domain" description="p53 DNA-binding" evidence="14">
    <location>
        <begin position="417"/>
        <end position="606"/>
    </location>
</feature>
<proteinExistence type="inferred from homology"/>
<dbReference type="EMBL" id="JAWQEG010006735">
    <property type="protein sequence ID" value="KAK3854018.1"/>
    <property type="molecule type" value="Genomic_DNA"/>
</dbReference>
<evidence type="ECO:0000256" key="10">
    <source>
        <dbReference type="ARBA" id="ARBA00023242"/>
    </source>
</evidence>
<feature type="binding site" evidence="11">
    <location>
        <position position="556"/>
    </location>
    <ligand>
        <name>Zn(2+)</name>
        <dbReference type="ChEBI" id="CHEBI:29105"/>
    </ligand>
</feature>
<reference evidence="15" key="1">
    <citation type="submission" date="2023-10" db="EMBL/GenBank/DDBJ databases">
        <title>Genome assemblies of two species of porcelain crab, Petrolisthes cinctipes and Petrolisthes manimaculis (Anomura: Porcellanidae).</title>
        <authorList>
            <person name="Angst P."/>
        </authorList>
    </citation>
    <scope>NUCLEOTIDE SEQUENCE</scope>
    <source>
        <strain evidence="15">PB745_01</strain>
        <tissue evidence="15">Gill</tissue>
    </source>
</reference>
<feature type="region of interest" description="Disordered" evidence="13">
    <location>
        <begin position="828"/>
        <end position="858"/>
    </location>
</feature>
<evidence type="ECO:0000256" key="4">
    <source>
        <dbReference type="ARBA" id="ARBA00022723"/>
    </source>
</evidence>
<feature type="binding site" evidence="11">
    <location>
        <position position="494"/>
    </location>
    <ligand>
        <name>Zn(2+)</name>
        <dbReference type="ChEBI" id="CHEBI:29105"/>
    </ligand>
</feature>
<comment type="subcellular location">
    <subcellularLocation>
        <location evidence="1">Nucleus</location>
    </subcellularLocation>
</comment>
<dbReference type="SUPFAM" id="SSF49417">
    <property type="entry name" value="p53-like transcription factors"/>
    <property type="match status" value="1"/>
</dbReference>
<dbReference type="GO" id="GO:0046872">
    <property type="term" value="F:metal ion binding"/>
    <property type="evidence" value="ECO:0007669"/>
    <property type="project" value="UniProtKB-KW"/>
</dbReference>
<keyword evidence="9" id="KW-0804">Transcription</keyword>
<dbReference type="GO" id="GO:0000981">
    <property type="term" value="F:DNA-binding transcription factor activity, RNA polymerase II-specific"/>
    <property type="evidence" value="ECO:0007669"/>
    <property type="project" value="TreeGrafter"/>
</dbReference>
<feature type="compositionally biased region" description="Polar residues" evidence="13">
    <location>
        <begin position="735"/>
        <end position="747"/>
    </location>
</feature>
<feature type="site" description="Interaction with DNA" evidence="12">
    <location>
        <position position="436"/>
    </location>
</feature>
<evidence type="ECO:0000256" key="11">
    <source>
        <dbReference type="PIRSR" id="PIRSR602117-1"/>
    </source>
</evidence>
<dbReference type="Gene3D" id="2.60.40.720">
    <property type="match status" value="1"/>
</dbReference>
<evidence type="ECO:0000256" key="2">
    <source>
        <dbReference type="ARBA" id="ARBA00006167"/>
    </source>
</evidence>
<keyword evidence="10" id="KW-0539">Nucleus</keyword>
<feature type="binding site" evidence="11">
    <location>
        <position position="560"/>
    </location>
    <ligand>
        <name>Zn(2+)</name>
        <dbReference type="ChEBI" id="CHEBI:29105"/>
    </ligand>
</feature>
<feature type="compositionally biased region" description="Polar residues" evidence="13">
    <location>
        <begin position="236"/>
        <end position="246"/>
    </location>
</feature>
<organism evidence="15 16">
    <name type="scientific">Petrolisthes cinctipes</name>
    <name type="common">Flat porcelain crab</name>
    <dbReference type="NCBI Taxonomy" id="88211"/>
    <lineage>
        <taxon>Eukaryota</taxon>
        <taxon>Metazoa</taxon>
        <taxon>Ecdysozoa</taxon>
        <taxon>Arthropoda</taxon>
        <taxon>Crustacea</taxon>
        <taxon>Multicrustacea</taxon>
        <taxon>Malacostraca</taxon>
        <taxon>Eumalacostraca</taxon>
        <taxon>Eucarida</taxon>
        <taxon>Decapoda</taxon>
        <taxon>Pleocyemata</taxon>
        <taxon>Anomura</taxon>
        <taxon>Galatheoidea</taxon>
        <taxon>Porcellanidae</taxon>
        <taxon>Petrolisthes</taxon>
    </lineage>
</organism>
<evidence type="ECO:0000256" key="8">
    <source>
        <dbReference type="ARBA" id="ARBA00023159"/>
    </source>
</evidence>
<dbReference type="PANTHER" id="PTHR11447">
    <property type="entry name" value="CELLULAR TUMOR ANTIGEN P53"/>
    <property type="match status" value="1"/>
</dbReference>
<evidence type="ECO:0000313" key="16">
    <source>
        <dbReference type="Proteomes" id="UP001286313"/>
    </source>
</evidence>
<comment type="similarity">
    <text evidence="2">Belongs to the p53 family.</text>
</comment>
<evidence type="ECO:0000256" key="1">
    <source>
        <dbReference type="ARBA" id="ARBA00004123"/>
    </source>
</evidence>